<sequence length="204" mass="23059">MNASPYALVLGVLGAGAAAFAYKQGSHDMAHVESKVDGQKYIVRNLPDKQEAADRLARTRGKLLRLMTVLKQTHAEKPFVAQLLRNFDADPSRFSESAPDASYTSYSVNKGEKVFMCLRQRNATEELVDENIITFVALHEMSHIGTVDVGHTPLFWNNFAWLLKRAEEIQIYRYTDFAAHPVEYCGIHITDQPTYKKDKDPNPE</sequence>
<protein>
    <recommendedName>
        <fullName evidence="1">WLM domain-containing protein</fullName>
    </recommendedName>
</protein>
<dbReference type="InterPro" id="IPR013536">
    <property type="entry name" value="WLM_dom"/>
</dbReference>
<feature type="domain" description="WLM" evidence="1">
    <location>
        <begin position="103"/>
        <end position="175"/>
    </location>
</feature>
<proteinExistence type="predicted"/>
<evidence type="ECO:0000313" key="2">
    <source>
        <dbReference type="EMBL" id="QHT24309.1"/>
    </source>
</evidence>
<evidence type="ECO:0000259" key="1">
    <source>
        <dbReference type="Pfam" id="PF08325"/>
    </source>
</evidence>
<dbReference type="EMBL" id="MN739743">
    <property type="protein sequence ID" value="QHT24309.1"/>
    <property type="molecule type" value="Genomic_DNA"/>
</dbReference>
<organism evidence="2">
    <name type="scientific">viral metagenome</name>
    <dbReference type="NCBI Taxonomy" id="1070528"/>
    <lineage>
        <taxon>unclassified sequences</taxon>
        <taxon>metagenomes</taxon>
        <taxon>organismal metagenomes</taxon>
    </lineage>
</organism>
<dbReference type="Pfam" id="PF08325">
    <property type="entry name" value="WLM"/>
    <property type="match status" value="1"/>
</dbReference>
<name>A0A6C0E7T3_9ZZZZ</name>
<reference evidence="2" key="1">
    <citation type="journal article" date="2020" name="Nature">
        <title>Giant virus diversity and host interactions through global metagenomics.</title>
        <authorList>
            <person name="Schulz F."/>
            <person name="Roux S."/>
            <person name="Paez-Espino D."/>
            <person name="Jungbluth S."/>
            <person name="Walsh D.A."/>
            <person name="Denef V.J."/>
            <person name="McMahon K.D."/>
            <person name="Konstantinidis K.T."/>
            <person name="Eloe-Fadrosh E.A."/>
            <person name="Kyrpides N.C."/>
            <person name="Woyke T."/>
        </authorList>
    </citation>
    <scope>NUCLEOTIDE SEQUENCE</scope>
    <source>
        <strain evidence="2">GVMAG-M-3300023179-138</strain>
    </source>
</reference>
<dbReference type="AlphaFoldDB" id="A0A6C0E7T3"/>
<accession>A0A6C0E7T3</accession>